<sequence length="441" mass="48508">MAIQWETVSALVPTLGRFADLQGMGLHGATLYDIIQSTDTPGRAIVNATSFRANCGLVRNSMLNYSPEINASNFGYFTLNPPISKLSHTTKLRARLVHPYPDEVTINPAISLFFPGPTVAFIASTAVNSSNLPGDETAQHVYWEYPPGISFIGSPQPPLIYSMYDVHIVACTIDVQHHVATVDVQTNELLGLSPSLELNASGEWEAWTTPEEEPTWDIWSPPSASTLHHEKWLVSPFASGAHHPVGWCMNQDQASCYGLSLLEIFFMQQIGIDTVFPGQTKFPGSSVLNHAPPKPKKVLCSRDQFESALSTAYAALLWTGGQLGADGGGFNRKKEYTTISQQLLQWHLGINSWPLAFAFTSSLVMLALSMRVTNGMHGRNNTMPIDSAGVLQIIWLTSRLSVLRDLVSDIEDPQEDILRRAAEMVDVDLLRELNGVQVDDF</sequence>
<dbReference type="HOGENOM" id="CLU_581452_0_0_1"/>
<accession>A0A0D0ATI0</accession>
<name>A0A0D0ATI0_9AGAM</name>
<dbReference type="InParanoid" id="A0A0D0ATI0"/>
<reference evidence="1 2" key="1">
    <citation type="submission" date="2014-04" db="EMBL/GenBank/DDBJ databases">
        <authorList>
            <consortium name="DOE Joint Genome Institute"/>
            <person name="Kuo A."/>
            <person name="Ruytinx J."/>
            <person name="Rineau F."/>
            <person name="Colpaert J."/>
            <person name="Kohler A."/>
            <person name="Nagy L.G."/>
            <person name="Floudas D."/>
            <person name="Copeland A."/>
            <person name="Barry K.W."/>
            <person name="Cichocki N."/>
            <person name="Veneault-Fourrey C."/>
            <person name="LaButti K."/>
            <person name="Lindquist E.A."/>
            <person name="Lipzen A."/>
            <person name="Lundell T."/>
            <person name="Morin E."/>
            <person name="Murat C."/>
            <person name="Sun H."/>
            <person name="Tunlid A."/>
            <person name="Henrissat B."/>
            <person name="Grigoriev I.V."/>
            <person name="Hibbett D.S."/>
            <person name="Martin F."/>
            <person name="Nordberg H.P."/>
            <person name="Cantor M.N."/>
            <person name="Hua S.X."/>
        </authorList>
    </citation>
    <scope>NUCLEOTIDE SEQUENCE [LARGE SCALE GENOMIC DNA]</scope>
    <source>
        <strain evidence="1 2">UH-Slu-Lm8-n1</strain>
    </source>
</reference>
<reference evidence="2" key="2">
    <citation type="submission" date="2015-01" db="EMBL/GenBank/DDBJ databases">
        <title>Evolutionary Origins and Diversification of the Mycorrhizal Mutualists.</title>
        <authorList>
            <consortium name="DOE Joint Genome Institute"/>
            <consortium name="Mycorrhizal Genomics Consortium"/>
            <person name="Kohler A."/>
            <person name="Kuo A."/>
            <person name="Nagy L.G."/>
            <person name="Floudas D."/>
            <person name="Copeland A."/>
            <person name="Barry K.W."/>
            <person name="Cichocki N."/>
            <person name="Veneault-Fourrey C."/>
            <person name="LaButti K."/>
            <person name="Lindquist E.A."/>
            <person name="Lipzen A."/>
            <person name="Lundell T."/>
            <person name="Morin E."/>
            <person name="Murat C."/>
            <person name="Riley R."/>
            <person name="Ohm R."/>
            <person name="Sun H."/>
            <person name="Tunlid A."/>
            <person name="Henrissat B."/>
            <person name="Grigoriev I.V."/>
            <person name="Hibbett D.S."/>
            <person name="Martin F."/>
        </authorList>
    </citation>
    <scope>NUCLEOTIDE SEQUENCE [LARGE SCALE GENOMIC DNA]</scope>
    <source>
        <strain evidence="2">UH-Slu-Lm8-n1</strain>
    </source>
</reference>
<gene>
    <name evidence="1" type="ORF">CY34DRAFT_15621</name>
</gene>
<evidence type="ECO:0000313" key="1">
    <source>
        <dbReference type="EMBL" id="KIK37557.1"/>
    </source>
</evidence>
<dbReference type="STRING" id="930992.A0A0D0ATI0"/>
<dbReference type="OrthoDB" id="2644397at2759"/>
<keyword evidence="2" id="KW-1185">Reference proteome</keyword>
<organism evidence="1 2">
    <name type="scientific">Suillus luteus UH-Slu-Lm8-n1</name>
    <dbReference type="NCBI Taxonomy" id="930992"/>
    <lineage>
        <taxon>Eukaryota</taxon>
        <taxon>Fungi</taxon>
        <taxon>Dikarya</taxon>
        <taxon>Basidiomycota</taxon>
        <taxon>Agaricomycotina</taxon>
        <taxon>Agaricomycetes</taxon>
        <taxon>Agaricomycetidae</taxon>
        <taxon>Boletales</taxon>
        <taxon>Suillineae</taxon>
        <taxon>Suillaceae</taxon>
        <taxon>Suillus</taxon>
    </lineage>
</organism>
<proteinExistence type="predicted"/>
<protein>
    <submittedName>
        <fullName evidence="1">Uncharacterized protein</fullName>
    </submittedName>
</protein>
<dbReference type="Proteomes" id="UP000054485">
    <property type="component" value="Unassembled WGS sequence"/>
</dbReference>
<dbReference type="EMBL" id="KN835443">
    <property type="protein sequence ID" value="KIK37557.1"/>
    <property type="molecule type" value="Genomic_DNA"/>
</dbReference>
<evidence type="ECO:0000313" key="2">
    <source>
        <dbReference type="Proteomes" id="UP000054485"/>
    </source>
</evidence>
<dbReference type="AlphaFoldDB" id="A0A0D0ATI0"/>